<feature type="compositionally biased region" description="Polar residues" evidence="1">
    <location>
        <begin position="261"/>
        <end position="287"/>
    </location>
</feature>
<evidence type="ECO:0000313" key="4">
    <source>
        <dbReference type="Proteomes" id="UP000678393"/>
    </source>
</evidence>
<organism evidence="3 4">
    <name type="scientific">Candidula unifasciata</name>
    <dbReference type="NCBI Taxonomy" id="100452"/>
    <lineage>
        <taxon>Eukaryota</taxon>
        <taxon>Metazoa</taxon>
        <taxon>Spiralia</taxon>
        <taxon>Lophotrochozoa</taxon>
        <taxon>Mollusca</taxon>
        <taxon>Gastropoda</taxon>
        <taxon>Heterobranchia</taxon>
        <taxon>Euthyneura</taxon>
        <taxon>Panpulmonata</taxon>
        <taxon>Eupulmonata</taxon>
        <taxon>Stylommatophora</taxon>
        <taxon>Helicina</taxon>
        <taxon>Helicoidea</taxon>
        <taxon>Geomitridae</taxon>
        <taxon>Candidula</taxon>
    </lineage>
</organism>
<feature type="transmembrane region" description="Helical" evidence="2">
    <location>
        <begin position="6"/>
        <end position="28"/>
    </location>
</feature>
<evidence type="ECO:0000313" key="3">
    <source>
        <dbReference type="EMBL" id="CAG5115907.1"/>
    </source>
</evidence>
<keyword evidence="2" id="KW-0812">Transmembrane</keyword>
<dbReference type="AlphaFoldDB" id="A0A8S3YFL0"/>
<dbReference type="OrthoDB" id="10463982at2759"/>
<gene>
    <name evidence="3" type="ORF">CUNI_LOCUS1465</name>
</gene>
<feature type="region of interest" description="Disordered" evidence="1">
    <location>
        <begin position="88"/>
        <end position="121"/>
    </location>
</feature>
<feature type="region of interest" description="Disordered" evidence="1">
    <location>
        <begin position="250"/>
        <end position="287"/>
    </location>
</feature>
<feature type="region of interest" description="Disordered" evidence="1">
    <location>
        <begin position="303"/>
        <end position="325"/>
    </location>
</feature>
<feature type="compositionally biased region" description="Low complexity" evidence="1">
    <location>
        <begin position="157"/>
        <end position="171"/>
    </location>
</feature>
<keyword evidence="2" id="KW-0472">Membrane</keyword>
<dbReference type="EMBL" id="CAJHNH020000180">
    <property type="protein sequence ID" value="CAG5115907.1"/>
    <property type="molecule type" value="Genomic_DNA"/>
</dbReference>
<comment type="caution">
    <text evidence="3">The sequence shown here is derived from an EMBL/GenBank/DDBJ whole genome shotgun (WGS) entry which is preliminary data.</text>
</comment>
<proteinExistence type="predicted"/>
<evidence type="ECO:0000256" key="1">
    <source>
        <dbReference type="SAM" id="MobiDB-lite"/>
    </source>
</evidence>
<protein>
    <submittedName>
        <fullName evidence="3">Uncharacterized protein</fullName>
    </submittedName>
</protein>
<feature type="compositionally biased region" description="Low complexity" evidence="1">
    <location>
        <begin position="110"/>
        <end position="121"/>
    </location>
</feature>
<reference evidence="3" key="1">
    <citation type="submission" date="2021-04" db="EMBL/GenBank/DDBJ databases">
        <authorList>
            <consortium name="Molecular Ecology Group"/>
        </authorList>
    </citation>
    <scope>NUCLEOTIDE SEQUENCE</scope>
</reference>
<evidence type="ECO:0000256" key="2">
    <source>
        <dbReference type="SAM" id="Phobius"/>
    </source>
</evidence>
<dbReference type="Proteomes" id="UP000678393">
    <property type="component" value="Unassembled WGS sequence"/>
</dbReference>
<name>A0A8S3YFL0_9EUPU</name>
<keyword evidence="4" id="KW-1185">Reference proteome</keyword>
<sequence>MSEEAIFVAIGIACVVAVLLFIVFTIYCTRQRRAREERHRRHLMRANIVQPPPYDSNRRNVIPINRAVIPFSPPPEYKELATPLATHRNPTRYGETNYVSPNGNSVTTGNSRTDNINHNNRNYINRNTITTTRNGHVSSITHIQPQNVATDGRDLMSRSSSSYSDNSQYSYKRNRQVSSVNERQRHAHTVITQELSAAALMRQQNANISLSVNTVSSAKPGDNRVHKSYSRNTANSFSNSTNNHNYNGLLSAGRNPHQTERNTASEVQADRSNSSRYVPSRITPTAQTPRNFRDVNFVTITPVHNSNRGLPTRDGATRQNTDYVSKSDRISGLKELSLI</sequence>
<feature type="compositionally biased region" description="Polar residues" evidence="1">
    <location>
        <begin position="97"/>
        <end position="109"/>
    </location>
</feature>
<keyword evidence="2" id="KW-1133">Transmembrane helix</keyword>
<feature type="region of interest" description="Disordered" evidence="1">
    <location>
        <begin position="149"/>
        <end position="184"/>
    </location>
</feature>
<accession>A0A8S3YFL0</accession>